<evidence type="ECO:0000313" key="2">
    <source>
        <dbReference type="Proteomes" id="UP000250321"/>
    </source>
</evidence>
<dbReference type="Proteomes" id="UP000250321">
    <property type="component" value="Unassembled WGS sequence"/>
</dbReference>
<sequence length="82" mass="9246">MSDGIAMGENPGLGYEAERMIPGHCRKTTWMARSFRHGTMGWIGRYDHGTMRMVAQCCTVVLARCHTTGMAWTPEELGTWRP</sequence>
<evidence type="ECO:0000313" key="1">
    <source>
        <dbReference type="EMBL" id="PQP94029.1"/>
    </source>
</evidence>
<gene>
    <name evidence="1" type="ORF">Pyn_31659</name>
</gene>
<protein>
    <submittedName>
        <fullName evidence="1">Uncharacterized protein</fullName>
    </submittedName>
</protein>
<dbReference type="AlphaFoldDB" id="A0A314XNN1"/>
<proteinExistence type="predicted"/>
<accession>A0A314XNN1</accession>
<reference evidence="1 2" key="1">
    <citation type="submission" date="2018-02" db="EMBL/GenBank/DDBJ databases">
        <title>Draft genome of wild Prunus yedoensis var. nudiflora.</title>
        <authorList>
            <person name="Baek S."/>
            <person name="Kim J.-H."/>
            <person name="Choi K."/>
            <person name="Kim G.-B."/>
            <person name="Cho A."/>
            <person name="Jang H."/>
            <person name="Shin C.-H."/>
            <person name="Yu H.-J."/>
            <person name="Mun J.-H."/>
        </authorList>
    </citation>
    <scope>NUCLEOTIDE SEQUENCE [LARGE SCALE GENOMIC DNA]</scope>
    <source>
        <strain evidence="2">cv. Jeju island</strain>
        <tissue evidence="1">Leaf</tissue>
    </source>
</reference>
<name>A0A314XNN1_PRUYE</name>
<keyword evidence="2" id="KW-1185">Reference proteome</keyword>
<organism evidence="1 2">
    <name type="scientific">Prunus yedoensis var. nudiflora</name>
    <dbReference type="NCBI Taxonomy" id="2094558"/>
    <lineage>
        <taxon>Eukaryota</taxon>
        <taxon>Viridiplantae</taxon>
        <taxon>Streptophyta</taxon>
        <taxon>Embryophyta</taxon>
        <taxon>Tracheophyta</taxon>
        <taxon>Spermatophyta</taxon>
        <taxon>Magnoliopsida</taxon>
        <taxon>eudicotyledons</taxon>
        <taxon>Gunneridae</taxon>
        <taxon>Pentapetalae</taxon>
        <taxon>rosids</taxon>
        <taxon>fabids</taxon>
        <taxon>Rosales</taxon>
        <taxon>Rosaceae</taxon>
        <taxon>Amygdaloideae</taxon>
        <taxon>Amygdaleae</taxon>
        <taxon>Prunus</taxon>
    </lineage>
</organism>
<comment type="caution">
    <text evidence="1">The sequence shown here is derived from an EMBL/GenBank/DDBJ whole genome shotgun (WGS) entry which is preliminary data.</text>
</comment>
<dbReference type="EMBL" id="PJQY01002394">
    <property type="protein sequence ID" value="PQP94029.1"/>
    <property type="molecule type" value="Genomic_DNA"/>
</dbReference>